<protein>
    <submittedName>
        <fullName evidence="1">Uncharacterized protein</fullName>
    </submittedName>
</protein>
<dbReference type="STRING" id="1817893.AUJ66_02250"/>
<evidence type="ECO:0000313" key="1">
    <source>
        <dbReference type="EMBL" id="OIN97798.1"/>
    </source>
</evidence>
<reference evidence="1 2" key="1">
    <citation type="journal article" date="2016" name="Environ. Microbiol.">
        <title>Genomic resolution of a cold subsurface aquifer community provides metabolic insights for novel microbes adapted to high CO concentrations.</title>
        <authorList>
            <person name="Probst A.J."/>
            <person name="Castelle C.J."/>
            <person name="Singh A."/>
            <person name="Brown C.T."/>
            <person name="Anantharaman K."/>
            <person name="Sharon I."/>
            <person name="Hug L.A."/>
            <person name="Burstein D."/>
            <person name="Emerson J.B."/>
            <person name="Thomas B.C."/>
            <person name="Banfield J.F."/>
        </authorList>
    </citation>
    <scope>NUCLEOTIDE SEQUENCE [LARGE SCALE GENOMIC DNA]</scope>
    <source>
        <strain evidence="1">CG1_02_38_46</strain>
    </source>
</reference>
<gene>
    <name evidence="1" type="ORF">AUJ66_02250</name>
</gene>
<proteinExistence type="predicted"/>
<comment type="caution">
    <text evidence="1">The sequence shown here is derived from an EMBL/GenBank/DDBJ whole genome shotgun (WGS) entry which is preliminary data.</text>
</comment>
<dbReference type="AlphaFoldDB" id="A0A1J4SIB0"/>
<dbReference type="Proteomes" id="UP000182278">
    <property type="component" value="Unassembled WGS sequence"/>
</dbReference>
<organism evidence="1 2">
    <name type="scientific">Candidatus Desantisbacteria bacterium CG1_02_38_46</name>
    <dbReference type="NCBI Taxonomy" id="1817893"/>
    <lineage>
        <taxon>Bacteria</taxon>
        <taxon>Candidatus Desantisiibacteriota</taxon>
    </lineage>
</organism>
<evidence type="ECO:0000313" key="2">
    <source>
        <dbReference type="Proteomes" id="UP000182278"/>
    </source>
</evidence>
<accession>A0A1J4SIB0</accession>
<name>A0A1J4SIB0_9BACT</name>
<sequence length="201" mass="23926">MGKIFNEKIYNSIAIDKLTIFAIFHLSAQHEECAFERLAKECFTLFPKRFCLRRYSQWPDSNRVYLSMIRCRNNGWVVGNEKSGFQITEFGIKIAKDISDQLDNVKIEMIKNHKTINKQSRERGETIINFIKQSKAFINFKSDKNIFTITEGEFREMLGATRETPERVLKQNFEYCLNVCKEYKERELIDFLTICRKQMFR</sequence>
<dbReference type="EMBL" id="MNUO01000034">
    <property type="protein sequence ID" value="OIN97798.1"/>
    <property type="molecule type" value="Genomic_DNA"/>
</dbReference>